<evidence type="ECO:0000313" key="1">
    <source>
        <dbReference type="EMBL" id="KYC50381.1"/>
    </source>
</evidence>
<evidence type="ECO:0000313" key="2">
    <source>
        <dbReference type="Proteomes" id="UP000092403"/>
    </source>
</evidence>
<dbReference type="EMBL" id="LNJC01000014">
    <property type="protein sequence ID" value="KYC50381.1"/>
    <property type="molecule type" value="Genomic_DNA"/>
</dbReference>
<accession>A0A150IZF8</accession>
<reference evidence="1 2" key="1">
    <citation type="journal article" date="2016" name="ISME J.">
        <title>Chasing the elusive Euryarchaeota class WSA2: genomes reveal a uniquely fastidious methyl-reducing methanogen.</title>
        <authorList>
            <person name="Nobu M.K."/>
            <person name="Narihiro T."/>
            <person name="Kuroda K."/>
            <person name="Mei R."/>
            <person name="Liu W.T."/>
        </authorList>
    </citation>
    <scope>NUCLEOTIDE SEQUENCE [LARGE SCALE GENOMIC DNA]</scope>
    <source>
        <strain evidence="1">BMIXfssc0709_Meth_Bin006</strain>
    </source>
</reference>
<gene>
    <name evidence="1" type="ORF">APG12_00809</name>
</gene>
<sequence length="102" mass="11189">MKKIAFVLALLFFLGTVSMASATTTKVVNLKQACRSGDIIIYGMFDAKDNSVMGTIEAEGFYDLVTAIKVYELKNDVHLIWNFNDSKRPTGTEVLGCDGSTQ</sequence>
<dbReference type="Proteomes" id="UP000092403">
    <property type="component" value="Unassembled WGS sequence"/>
</dbReference>
<organism evidence="1 2">
    <name type="scientific">Candidatus Methanofastidiosum methylothiophilum</name>
    <dbReference type="NCBI Taxonomy" id="1705564"/>
    <lineage>
        <taxon>Archaea</taxon>
        <taxon>Methanobacteriati</taxon>
        <taxon>Methanobacteriota</taxon>
        <taxon>Stenosarchaea group</taxon>
        <taxon>Candidatus Methanofastidiosia</taxon>
        <taxon>Candidatus Methanofastidiosales</taxon>
        <taxon>Candidatus Methanofastidiosaceae</taxon>
        <taxon>Candidatus Methanofastidiosum</taxon>
    </lineage>
</organism>
<dbReference type="AlphaFoldDB" id="A0A150IZF8"/>
<protein>
    <submittedName>
        <fullName evidence="1">Uncharacterized protein</fullName>
    </submittedName>
</protein>
<comment type="caution">
    <text evidence="1">The sequence shown here is derived from an EMBL/GenBank/DDBJ whole genome shotgun (WGS) entry which is preliminary data.</text>
</comment>
<name>A0A150IZF8_9EURY</name>
<proteinExistence type="predicted"/>